<name>A0A5C3KH49_COPMA</name>
<accession>A0A5C3KH49</accession>
<keyword evidence="2" id="KW-1185">Reference proteome</keyword>
<reference evidence="1 2" key="1">
    <citation type="journal article" date="2019" name="Nat. Ecol. Evol.">
        <title>Megaphylogeny resolves global patterns of mushroom evolution.</title>
        <authorList>
            <person name="Varga T."/>
            <person name="Krizsan K."/>
            <person name="Foldi C."/>
            <person name="Dima B."/>
            <person name="Sanchez-Garcia M."/>
            <person name="Sanchez-Ramirez S."/>
            <person name="Szollosi G.J."/>
            <person name="Szarkandi J.G."/>
            <person name="Papp V."/>
            <person name="Albert L."/>
            <person name="Andreopoulos W."/>
            <person name="Angelini C."/>
            <person name="Antonin V."/>
            <person name="Barry K.W."/>
            <person name="Bougher N.L."/>
            <person name="Buchanan P."/>
            <person name="Buyck B."/>
            <person name="Bense V."/>
            <person name="Catcheside P."/>
            <person name="Chovatia M."/>
            <person name="Cooper J."/>
            <person name="Damon W."/>
            <person name="Desjardin D."/>
            <person name="Finy P."/>
            <person name="Geml J."/>
            <person name="Haridas S."/>
            <person name="Hughes K."/>
            <person name="Justo A."/>
            <person name="Karasinski D."/>
            <person name="Kautmanova I."/>
            <person name="Kiss B."/>
            <person name="Kocsube S."/>
            <person name="Kotiranta H."/>
            <person name="LaButti K.M."/>
            <person name="Lechner B.E."/>
            <person name="Liimatainen K."/>
            <person name="Lipzen A."/>
            <person name="Lukacs Z."/>
            <person name="Mihaltcheva S."/>
            <person name="Morgado L.N."/>
            <person name="Niskanen T."/>
            <person name="Noordeloos M.E."/>
            <person name="Ohm R.A."/>
            <person name="Ortiz-Santana B."/>
            <person name="Ovrebo C."/>
            <person name="Racz N."/>
            <person name="Riley R."/>
            <person name="Savchenko A."/>
            <person name="Shiryaev A."/>
            <person name="Soop K."/>
            <person name="Spirin V."/>
            <person name="Szebenyi C."/>
            <person name="Tomsovsky M."/>
            <person name="Tulloss R.E."/>
            <person name="Uehling J."/>
            <person name="Grigoriev I.V."/>
            <person name="Vagvolgyi C."/>
            <person name="Papp T."/>
            <person name="Martin F.M."/>
            <person name="Miettinen O."/>
            <person name="Hibbett D.S."/>
            <person name="Nagy L.G."/>
        </authorList>
    </citation>
    <scope>NUCLEOTIDE SEQUENCE [LARGE SCALE GENOMIC DNA]</scope>
    <source>
        <strain evidence="1 2">CBS 121175</strain>
    </source>
</reference>
<dbReference type="AlphaFoldDB" id="A0A5C3KH49"/>
<dbReference type="EMBL" id="ML210363">
    <property type="protein sequence ID" value="TFK19053.1"/>
    <property type="molecule type" value="Genomic_DNA"/>
</dbReference>
<evidence type="ECO:0000313" key="2">
    <source>
        <dbReference type="Proteomes" id="UP000307440"/>
    </source>
</evidence>
<evidence type="ECO:0000313" key="1">
    <source>
        <dbReference type="EMBL" id="TFK19053.1"/>
    </source>
</evidence>
<dbReference type="Proteomes" id="UP000307440">
    <property type="component" value="Unassembled WGS sequence"/>
</dbReference>
<gene>
    <name evidence="1" type="ORF">FA15DRAFT_660231</name>
</gene>
<organism evidence="1 2">
    <name type="scientific">Coprinopsis marcescibilis</name>
    <name type="common">Agaric fungus</name>
    <name type="synonym">Psathyrella marcescibilis</name>
    <dbReference type="NCBI Taxonomy" id="230819"/>
    <lineage>
        <taxon>Eukaryota</taxon>
        <taxon>Fungi</taxon>
        <taxon>Dikarya</taxon>
        <taxon>Basidiomycota</taxon>
        <taxon>Agaricomycotina</taxon>
        <taxon>Agaricomycetes</taxon>
        <taxon>Agaricomycetidae</taxon>
        <taxon>Agaricales</taxon>
        <taxon>Agaricineae</taxon>
        <taxon>Psathyrellaceae</taxon>
        <taxon>Coprinopsis</taxon>
    </lineage>
</organism>
<sequence>MPVLIKSKWTNIFGGEFVDVQGDVHVHYHTHTYNRNDICNDALGVQEELPLANMCTDRPIPHDARSDSHHEQQQHIAWIWFPLNAISRSISGILRYFLALMR</sequence>
<proteinExistence type="predicted"/>
<protein>
    <submittedName>
        <fullName evidence="1">Uncharacterized protein</fullName>
    </submittedName>
</protein>